<sequence>MQAKSKIVRVAAAVVVAVAVTVETITVEIQCEDIESGGDVYPEVFHKRRPGGKTPRDTPPPRRLRNLWILWSESEETCGGAMVVREARVEEEEEKEEKEECGGAGGMY</sequence>
<feature type="region of interest" description="Disordered" evidence="1">
    <location>
        <begin position="42"/>
        <end position="62"/>
    </location>
</feature>
<dbReference type="Proteomes" id="UP000324222">
    <property type="component" value="Unassembled WGS sequence"/>
</dbReference>
<gene>
    <name evidence="3" type="ORF">E2C01_039213</name>
</gene>
<keyword evidence="2" id="KW-0732">Signal</keyword>
<organism evidence="3 4">
    <name type="scientific">Portunus trituberculatus</name>
    <name type="common">Swimming crab</name>
    <name type="synonym">Neptunus trituberculatus</name>
    <dbReference type="NCBI Taxonomy" id="210409"/>
    <lineage>
        <taxon>Eukaryota</taxon>
        <taxon>Metazoa</taxon>
        <taxon>Ecdysozoa</taxon>
        <taxon>Arthropoda</taxon>
        <taxon>Crustacea</taxon>
        <taxon>Multicrustacea</taxon>
        <taxon>Malacostraca</taxon>
        <taxon>Eumalacostraca</taxon>
        <taxon>Eucarida</taxon>
        <taxon>Decapoda</taxon>
        <taxon>Pleocyemata</taxon>
        <taxon>Brachyura</taxon>
        <taxon>Eubrachyura</taxon>
        <taxon>Portunoidea</taxon>
        <taxon>Portunidae</taxon>
        <taxon>Portuninae</taxon>
        <taxon>Portunus</taxon>
    </lineage>
</organism>
<comment type="caution">
    <text evidence="3">The sequence shown here is derived from an EMBL/GenBank/DDBJ whole genome shotgun (WGS) entry which is preliminary data.</text>
</comment>
<name>A0A5B7FK34_PORTR</name>
<feature type="signal peptide" evidence="2">
    <location>
        <begin position="1"/>
        <end position="24"/>
    </location>
</feature>
<accession>A0A5B7FK34</accession>
<keyword evidence="4" id="KW-1185">Reference proteome</keyword>
<protein>
    <submittedName>
        <fullName evidence="3">Uncharacterized protein</fullName>
    </submittedName>
</protein>
<proteinExistence type="predicted"/>
<reference evidence="3 4" key="1">
    <citation type="submission" date="2019-05" db="EMBL/GenBank/DDBJ databases">
        <title>Another draft genome of Portunus trituberculatus and its Hox gene families provides insights of decapod evolution.</title>
        <authorList>
            <person name="Jeong J.-H."/>
            <person name="Song I."/>
            <person name="Kim S."/>
            <person name="Choi T."/>
            <person name="Kim D."/>
            <person name="Ryu S."/>
            <person name="Kim W."/>
        </authorList>
    </citation>
    <scope>NUCLEOTIDE SEQUENCE [LARGE SCALE GENOMIC DNA]</scope>
    <source>
        <tissue evidence="3">Muscle</tissue>
    </source>
</reference>
<evidence type="ECO:0000256" key="1">
    <source>
        <dbReference type="SAM" id="MobiDB-lite"/>
    </source>
</evidence>
<dbReference type="AlphaFoldDB" id="A0A5B7FK34"/>
<feature type="region of interest" description="Disordered" evidence="1">
    <location>
        <begin position="87"/>
        <end position="108"/>
    </location>
</feature>
<evidence type="ECO:0000313" key="3">
    <source>
        <dbReference type="EMBL" id="MPC45513.1"/>
    </source>
</evidence>
<dbReference type="EMBL" id="VSRR010006764">
    <property type="protein sequence ID" value="MPC45513.1"/>
    <property type="molecule type" value="Genomic_DNA"/>
</dbReference>
<evidence type="ECO:0000256" key="2">
    <source>
        <dbReference type="SAM" id="SignalP"/>
    </source>
</evidence>
<feature type="compositionally biased region" description="Acidic residues" evidence="1">
    <location>
        <begin position="89"/>
        <end position="99"/>
    </location>
</feature>
<feature type="chain" id="PRO_5022730524" evidence="2">
    <location>
        <begin position="25"/>
        <end position="108"/>
    </location>
</feature>
<evidence type="ECO:0000313" key="4">
    <source>
        <dbReference type="Proteomes" id="UP000324222"/>
    </source>
</evidence>